<gene>
    <name evidence="1" type="ORF">CW751_04525</name>
</gene>
<dbReference type="Proteomes" id="UP000236654">
    <property type="component" value="Unassembled WGS sequence"/>
</dbReference>
<evidence type="ECO:0008006" key="3">
    <source>
        <dbReference type="Google" id="ProtNLM"/>
    </source>
</evidence>
<keyword evidence="2" id="KW-1185">Reference proteome</keyword>
<protein>
    <recommendedName>
        <fullName evidence="3">Outer membrane protein beta-barrel domain-containing protein</fullName>
    </recommendedName>
</protein>
<evidence type="ECO:0000313" key="2">
    <source>
        <dbReference type="Proteomes" id="UP000236654"/>
    </source>
</evidence>
<name>A0A2I0R424_9FLAO</name>
<dbReference type="OrthoDB" id="763581at2"/>
<reference evidence="1 2" key="1">
    <citation type="submission" date="2017-12" db="EMBL/GenBank/DDBJ databases">
        <title>The draft genome sequence of Brumimicrobium saltpan LHR20.</title>
        <authorList>
            <person name="Do Z.-J."/>
            <person name="Luo H.-R."/>
        </authorList>
    </citation>
    <scope>NUCLEOTIDE SEQUENCE [LARGE SCALE GENOMIC DNA]</scope>
    <source>
        <strain evidence="1 2">LHR20</strain>
    </source>
</reference>
<dbReference type="EMBL" id="PJNI01000003">
    <property type="protein sequence ID" value="PKR81326.1"/>
    <property type="molecule type" value="Genomic_DNA"/>
</dbReference>
<dbReference type="RefSeq" id="WP_101333807.1">
    <property type="nucleotide sequence ID" value="NZ_PJNI01000003.1"/>
</dbReference>
<accession>A0A2I0R424</accession>
<sequence length="184" mass="20408">MLLTNVYSQQHQIEVGAGVLSSNATVDILSNIGKNLAGSALTGSTLTNSQYYGEFRASYSYLPLNWLATGATASFSRSMHDHIQYGEYTGKQEIDYFTIAAEATFYYMNREHVRLYGLIGVGGTFVQQTDRDANSSYLEVRNYNYLNFQLSPIGIEAGAQQFGGFMELGFGYRGIISLGAYFRL</sequence>
<proteinExistence type="predicted"/>
<dbReference type="AlphaFoldDB" id="A0A2I0R424"/>
<organism evidence="1 2">
    <name type="scientific">Brumimicrobium salinarum</name>
    <dbReference type="NCBI Taxonomy" id="2058658"/>
    <lineage>
        <taxon>Bacteria</taxon>
        <taxon>Pseudomonadati</taxon>
        <taxon>Bacteroidota</taxon>
        <taxon>Flavobacteriia</taxon>
        <taxon>Flavobacteriales</taxon>
        <taxon>Crocinitomicaceae</taxon>
        <taxon>Brumimicrobium</taxon>
    </lineage>
</organism>
<evidence type="ECO:0000313" key="1">
    <source>
        <dbReference type="EMBL" id="PKR81326.1"/>
    </source>
</evidence>
<comment type="caution">
    <text evidence="1">The sequence shown here is derived from an EMBL/GenBank/DDBJ whole genome shotgun (WGS) entry which is preliminary data.</text>
</comment>